<comment type="caution">
    <text evidence="1">The sequence shown here is derived from an EMBL/GenBank/DDBJ whole genome shotgun (WGS) entry which is preliminary data.</text>
</comment>
<organism evidence="1 2">
    <name type="scientific">Dyadobacter jejuensis</name>
    <dbReference type="NCBI Taxonomy" id="1082580"/>
    <lineage>
        <taxon>Bacteria</taxon>
        <taxon>Pseudomonadati</taxon>
        <taxon>Bacteroidota</taxon>
        <taxon>Cytophagia</taxon>
        <taxon>Cytophagales</taxon>
        <taxon>Spirosomataceae</taxon>
        <taxon>Dyadobacter</taxon>
    </lineage>
</organism>
<protein>
    <submittedName>
        <fullName evidence="1">Uncharacterized protein</fullName>
    </submittedName>
</protein>
<sequence length="32" mass="3839">MYGKMAKNIFDCAKQFPDQRINEVNKFNDFIL</sequence>
<dbReference type="EMBL" id="QGDT01000001">
    <property type="protein sequence ID" value="PWJ60400.1"/>
    <property type="molecule type" value="Genomic_DNA"/>
</dbReference>
<name>A0A316AUN0_9BACT</name>
<gene>
    <name evidence="1" type="ORF">CLV98_101584</name>
</gene>
<reference evidence="1 2" key="1">
    <citation type="submission" date="2018-03" db="EMBL/GenBank/DDBJ databases">
        <title>Genomic Encyclopedia of Archaeal and Bacterial Type Strains, Phase II (KMG-II): from individual species to whole genera.</title>
        <authorList>
            <person name="Goeker M."/>
        </authorList>
    </citation>
    <scope>NUCLEOTIDE SEQUENCE [LARGE SCALE GENOMIC DNA]</scope>
    <source>
        <strain evidence="1 2">DSM 100346</strain>
    </source>
</reference>
<accession>A0A316AUN0</accession>
<keyword evidence="2" id="KW-1185">Reference proteome</keyword>
<proteinExistence type="predicted"/>
<evidence type="ECO:0000313" key="1">
    <source>
        <dbReference type="EMBL" id="PWJ60400.1"/>
    </source>
</evidence>
<evidence type="ECO:0000313" key="2">
    <source>
        <dbReference type="Proteomes" id="UP000245880"/>
    </source>
</evidence>
<dbReference type="AlphaFoldDB" id="A0A316AUN0"/>
<dbReference type="Proteomes" id="UP000245880">
    <property type="component" value="Unassembled WGS sequence"/>
</dbReference>